<dbReference type="Gene3D" id="3.40.50.300">
    <property type="entry name" value="P-loop containing nucleotide triphosphate hydrolases"/>
    <property type="match status" value="1"/>
</dbReference>
<evidence type="ECO:0000256" key="9">
    <source>
        <dbReference type="ARBA" id="ARBA00022553"/>
    </source>
</evidence>
<dbReference type="GO" id="GO:0003723">
    <property type="term" value="F:RNA binding"/>
    <property type="evidence" value="ECO:0007669"/>
    <property type="project" value="UniProtKB-KW"/>
</dbReference>
<evidence type="ECO:0000256" key="11">
    <source>
        <dbReference type="ARBA" id="ARBA00022884"/>
    </source>
</evidence>
<evidence type="ECO:0000256" key="15">
    <source>
        <dbReference type="ARBA" id="ARBA00045937"/>
    </source>
</evidence>
<dbReference type="GO" id="GO:0004113">
    <property type="term" value="F:2',3'-cyclic-nucleotide 3'-phosphodiesterase activity"/>
    <property type="evidence" value="ECO:0007669"/>
    <property type="project" value="UniProtKB-EC"/>
</dbReference>
<name>A0A3Q3L9L2_9LABR</name>
<keyword evidence="14" id="KW-0636">Prenylation</keyword>
<evidence type="ECO:0000256" key="5">
    <source>
        <dbReference type="ARBA" id="ARBA00011781"/>
    </source>
</evidence>
<dbReference type="Ensembl" id="ENSLBET00000006025.1">
    <property type="protein sequence ID" value="ENSLBEP00000005730.1"/>
    <property type="gene ID" value="ENSLBEG00000004417.1"/>
</dbReference>
<evidence type="ECO:0000256" key="6">
    <source>
        <dbReference type="ARBA" id="ARBA00012317"/>
    </source>
</evidence>
<feature type="compositionally biased region" description="Polar residues" evidence="16">
    <location>
        <begin position="232"/>
        <end position="245"/>
    </location>
</feature>
<dbReference type="GO" id="GO:0009214">
    <property type="term" value="P:cyclic nucleotide catabolic process"/>
    <property type="evidence" value="ECO:0007669"/>
    <property type="project" value="InterPro"/>
</dbReference>
<dbReference type="GO" id="GO:0042470">
    <property type="term" value="C:melanosome"/>
    <property type="evidence" value="ECO:0007669"/>
    <property type="project" value="UniProtKB-SubCell"/>
</dbReference>
<feature type="compositionally biased region" description="Low complexity" evidence="16">
    <location>
        <begin position="256"/>
        <end position="268"/>
    </location>
</feature>
<dbReference type="InterPro" id="IPR008431">
    <property type="entry name" value="CNPase"/>
</dbReference>
<dbReference type="Pfam" id="PF13671">
    <property type="entry name" value="AAA_33"/>
    <property type="match status" value="1"/>
</dbReference>
<dbReference type="PANTHER" id="PTHR10156:SF0">
    <property type="entry name" value="2',3'-CYCLIC-NUCLEOTIDE 3'-PHOSPHODIESTERASE"/>
    <property type="match status" value="1"/>
</dbReference>
<protein>
    <recommendedName>
        <fullName evidence="7">2',3'-cyclic-nucleotide 3'-phosphodiesterase</fullName>
        <ecNumber evidence="6">3.1.4.37</ecNumber>
    </recommendedName>
</protein>
<feature type="region of interest" description="Disordered" evidence="16">
    <location>
        <begin position="172"/>
        <end position="321"/>
    </location>
</feature>
<dbReference type="InterPro" id="IPR009097">
    <property type="entry name" value="Cyclic_Pdiesterase"/>
</dbReference>
<dbReference type="STRING" id="56723.ENSLBEP00000005730"/>
<feature type="domain" description="Cyclic nucleotide phosphodiesterase catalytic" evidence="17">
    <location>
        <begin position="760"/>
        <end position="993"/>
    </location>
</feature>
<reference evidence="18" key="1">
    <citation type="submission" date="2025-08" db="UniProtKB">
        <authorList>
            <consortium name="Ensembl"/>
        </authorList>
    </citation>
    <scope>IDENTIFICATION</scope>
</reference>
<comment type="function">
    <text evidence="15">Catalyzes the formation of 2'-nucleotide products from 2',3'-cyclic substrates. May participate in RNA metabolism in the myelinating cell, CNP is the third most abundant protein in central nervous system myelin.</text>
</comment>
<sequence>MHHQARCHRRNQGEEQDCSFEAGVYLGRRLPCHCIQRETRGQWHHRQLLCSLTGTWWCVKSDFEPDMDLEKSGKVLDLSEPPQQEKSVMEKEVVSKLEIPEESTEPENPPAADGGTEQLLPMNGHGKEVDDLKETEEVIVTETVTFSEETTEMEIEDTLLLEKSVESLPVVVAPPEPDESSEKISDPVAVLDEEPENTQPQEQQVSENDPEPLLVQTPLADITEPEPEKLSESVSENELEAQTSPDPAEVQQLVDTEPPSQEETVSEPVETETELQTSMDTQSEDVAKESVEEDDVAVENDMTAEPTGEAEEEEEKPAERETFAETVIVTEASLGNTVESEELVQTVLVTEAPAETMKVMETEFVADITPEKPAETEKVMETELLADTTPEKPAETEKVMETELLADTTPEKPAETEKVMETELLADTTPEKPAEKEQLVATELVADIAPEKPAEKDQLVATELVADIAPEKPAEKEQLVATELVADIAPEKPAEKEQLVVTELVADIAPEKPAETEKIVDTVLVSDVSSEKPAEAVTLKEEAPAEIENIKPAEEKKEVEPEKSFESEALKGVEAATEGESVASEAKDVELEKEEETVPASGSLLFALLQQEQTKDALRTSRTLVVLRGLPGSGKSFLARAIADTYKDHCSIFCADEHGVKPESPETSADGYKALDEAVVGCCSAAAASSVLVVVDDTNHTQERLAHLGEIADQHHLVAVFLEPRTEWSRDPAQLTKKTRRGLDEAQLEAMRGPLAEMSLPLFFGWFLLSSVQDKIRCTSMDFLKTLDTLDAFKKHLIDFTGKAEKEVDLEQYFQAKGTLHCTTKFCDYGKAEGAKDYAENQAVNDLYGSVSELSLSALFVTPRTVGARVSLTEEQLVLWPADAEKEADVPAAASLPRGSRAHITLGCSEGVEPVQTGVDLLEILALQQEGQQGELVEEMELGSLTYYGSGRWLLSLREPICAPACFSSYYGRKEAEPTKKEPERRRKPKCTIL</sequence>
<keyword evidence="13" id="KW-0449">Lipoprotein</keyword>
<comment type="catalytic activity">
    <reaction evidence="1">
        <text>a nucleoside 2',3'-cyclic phosphate + H2O = a nucleoside 2'-phosphate + H(+)</text>
        <dbReference type="Rhea" id="RHEA:14489"/>
        <dbReference type="ChEBI" id="CHEBI:15377"/>
        <dbReference type="ChEBI" id="CHEBI:15378"/>
        <dbReference type="ChEBI" id="CHEBI:66954"/>
        <dbReference type="ChEBI" id="CHEBI:78552"/>
        <dbReference type="EC" id="3.1.4.37"/>
    </reaction>
</comment>
<reference evidence="18" key="2">
    <citation type="submission" date="2025-09" db="UniProtKB">
        <authorList>
            <consortium name="Ensembl"/>
        </authorList>
    </citation>
    <scope>IDENTIFICATION</scope>
</reference>
<dbReference type="AlphaFoldDB" id="A0A3Q3L9L2"/>
<evidence type="ECO:0000256" key="1">
    <source>
        <dbReference type="ARBA" id="ARBA00000610"/>
    </source>
</evidence>
<dbReference type="PANTHER" id="PTHR10156">
    <property type="entry name" value="2',3'-CYCLIC-NUCLEOTIDE 3'-PHOSPHODIESTERASE"/>
    <property type="match status" value="1"/>
</dbReference>
<dbReference type="InterPro" id="IPR047325">
    <property type="entry name" value="CNPase_cat"/>
</dbReference>
<dbReference type="InParanoid" id="A0A3Q3L9L2"/>
<evidence type="ECO:0000259" key="17">
    <source>
        <dbReference type="Pfam" id="PF05881"/>
    </source>
</evidence>
<dbReference type="Proteomes" id="UP000261660">
    <property type="component" value="Unplaced"/>
</dbReference>
<keyword evidence="9" id="KW-0597">Phosphoprotein</keyword>
<evidence type="ECO:0000256" key="13">
    <source>
        <dbReference type="ARBA" id="ARBA00023288"/>
    </source>
</evidence>
<evidence type="ECO:0000256" key="12">
    <source>
        <dbReference type="ARBA" id="ARBA00023136"/>
    </source>
</evidence>
<evidence type="ECO:0000256" key="8">
    <source>
        <dbReference type="ARBA" id="ARBA00022481"/>
    </source>
</evidence>
<comment type="subcellular location">
    <subcellularLocation>
        <location evidence="2">Melanosome</location>
    </subcellularLocation>
    <subcellularLocation>
        <location evidence="3">Membrane</location>
        <topology evidence="3">Lipid-anchor</topology>
    </subcellularLocation>
</comment>
<proteinExistence type="inferred from homology"/>
<keyword evidence="10" id="KW-0378">Hydrolase</keyword>
<evidence type="ECO:0000256" key="16">
    <source>
        <dbReference type="SAM" id="MobiDB-lite"/>
    </source>
</evidence>
<dbReference type="SUPFAM" id="SSF55144">
    <property type="entry name" value="LigT-like"/>
    <property type="match status" value="1"/>
</dbReference>
<dbReference type="EC" id="3.1.4.37" evidence="6"/>
<evidence type="ECO:0000313" key="18">
    <source>
        <dbReference type="Ensembl" id="ENSLBEP00000005730.1"/>
    </source>
</evidence>
<feature type="compositionally biased region" description="Basic and acidic residues" evidence="16">
    <location>
        <begin position="389"/>
        <end position="401"/>
    </location>
</feature>
<evidence type="ECO:0000256" key="10">
    <source>
        <dbReference type="ARBA" id="ARBA00022801"/>
    </source>
</evidence>
<comment type="subunit">
    <text evidence="5">Exists as monomers and homodimers.</text>
</comment>
<comment type="similarity">
    <text evidence="4">Belongs to the 2H phosphoesterase superfamily. CNPase family.</text>
</comment>
<evidence type="ECO:0000256" key="14">
    <source>
        <dbReference type="ARBA" id="ARBA00023289"/>
    </source>
</evidence>
<dbReference type="GO" id="GO:0016020">
    <property type="term" value="C:membrane"/>
    <property type="evidence" value="ECO:0007669"/>
    <property type="project" value="UniProtKB-SubCell"/>
</dbReference>
<dbReference type="Gene3D" id="3.90.1740.10">
    <property type="entry name" value="2',3'-cyclic nucleotide 3'-phosphodiesterase superfamily"/>
    <property type="match status" value="1"/>
</dbReference>
<feature type="compositionally biased region" description="Basic and acidic residues" evidence="16">
    <location>
        <begin position="409"/>
        <end position="418"/>
    </location>
</feature>
<dbReference type="InterPro" id="IPR027417">
    <property type="entry name" value="P-loop_NTPase"/>
</dbReference>
<keyword evidence="8" id="KW-0488">Methylation</keyword>
<dbReference type="SUPFAM" id="SSF52540">
    <property type="entry name" value="P-loop containing nucleoside triphosphate hydrolases"/>
    <property type="match status" value="1"/>
</dbReference>
<keyword evidence="11" id="KW-0694">RNA-binding</keyword>
<organism evidence="18 19">
    <name type="scientific">Labrus bergylta</name>
    <name type="common">ballan wrasse</name>
    <dbReference type="NCBI Taxonomy" id="56723"/>
    <lineage>
        <taxon>Eukaryota</taxon>
        <taxon>Metazoa</taxon>
        <taxon>Chordata</taxon>
        <taxon>Craniata</taxon>
        <taxon>Vertebrata</taxon>
        <taxon>Euteleostomi</taxon>
        <taxon>Actinopterygii</taxon>
        <taxon>Neopterygii</taxon>
        <taxon>Teleostei</taxon>
        <taxon>Neoteleostei</taxon>
        <taxon>Acanthomorphata</taxon>
        <taxon>Eupercaria</taxon>
        <taxon>Labriformes</taxon>
        <taxon>Labridae</taxon>
        <taxon>Labrus</taxon>
    </lineage>
</organism>
<dbReference type="Pfam" id="PF05881">
    <property type="entry name" value="CNPase"/>
    <property type="match status" value="1"/>
</dbReference>
<accession>A0A3Q3L9L2</accession>
<evidence type="ECO:0000256" key="2">
    <source>
        <dbReference type="ARBA" id="ARBA00004223"/>
    </source>
</evidence>
<evidence type="ECO:0000256" key="7">
    <source>
        <dbReference type="ARBA" id="ARBA00014478"/>
    </source>
</evidence>
<dbReference type="GeneTree" id="ENSGT00510000048410"/>
<feature type="region of interest" description="Disordered" evidence="16">
    <location>
        <begin position="382"/>
        <end position="418"/>
    </location>
</feature>
<evidence type="ECO:0000313" key="19">
    <source>
        <dbReference type="Proteomes" id="UP000261660"/>
    </source>
</evidence>
<keyword evidence="12" id="KW-0472">Membrane</keyword>
<feature type="region of interest" description="Disordered" evidence="16">
    <location>
        <begin position="98"/>
        <end position="117"/>
    </location>
</feature>
<evidence type="ECO:0000256" key="3">
    <source>
        <dbReference type="ARBA" id="ARBA00004635"/>
    </source>
</evidence>
<keyword evidence="19" id="KW-1185">Reference proteome</keyword>
<evidence type="ECO:0000256" key="4">
    <source>
        <dbReference type="ARBA" id="ARBA00008662"/>
    </source>
</evidence>